<gene>
    <name evidence="2" type="ORF">BRARA_F01953</name>
</gene>
<feature type="compositionally biased region" description="Basic residues" evidence="1">
    <location>
        <begin position="223"/>
        <end position="232"/>
    </location>
</feature>
<accession>A0A397Z3G7</accession>
<dbReference type="EMBL" id="CM010633">
    <property type="protein sequence ID" value="RID58674.1"/>
    <property type="molecule type" value="Genomic_DNA"/>
</dbReference>
<proteinExistence type="predicted"/>
<feature type="compositionally biased region" description="Polar residues" evidence="1">
    <location>
        <begin position="213"/>
        <end position="222"/>
    </location>
</feature>
<evidence type="ECO:0000256" key="1">
    <source>
        <dbReference type="SAM" id="MobiDB-lite"/>
    </source>
</evidence>
<dbReference type="Proteomes" id="UP000264353">
    <property type="component" value="Chromosome A6"/>
</dbReference>
<feature type="region of interest" description="Disordered" evidence="1">
    <location>
        <begin position="208"/>
        <end position="261"/>
    </location>
</feature>
<name>A0A397Z3G7_BRACM</name>
<evidence type="ECO:0008006" key="4">
    <source>
        <dbReference type="Google" id="ProtNLM"/>
    </source>
</evidence>
<protein>
    <recommendedName>
        <fullName evidence="4">Retrotransposon Copia-like N-terminal domain-containing protein</fullName>
    </recommendedName>
</protein>
<dbReference type="AlphaFoldDB" id="A0A397Z3G7"/>
<evidence type="ECO:0000313" key="3">
    <source>
        <dbReference type="Proteomes" id="UP000264353"/>
    </source>
</evidence>
<evidence type="ECO:0000313" key="2">
    <source>
        <dbReference type="EMBL" id="RID58674.1"/>
    </source>
</evidence>
<sequence length="285" mass="32781">MHNLIQWTNDSVNLRLFTTSGIRAKLRIPRRMIRGSSLKFDVPRFDGNGNFRLWQRRVKDLLTQRGMKKALLEPKPEAMSQGDWEEMHDQAVSTIRLCLSDDITHQVMDLTTCKEMWDKLEKMYMSRSLSSKLYLKQRDFLIEDEDQAMIFICSLPPHDETVLTALTVDKVTIKLEKVIAALLSHHERRQNTGMTDNSQGDRLYVNQERGRQQGKQQNGSSMKRSKSKFGKKNLKERTNSANVVQKNEDSEGSADSDMLAVTSGDHTDSWILDTCASFHMTPNNE</sequence>
<reference evidence="2 3" key="1">
    <citation type="submission" date="2018-06" db="EMBL/GenBank/DDBJ databases">
        <title>WGS assembly of Brassica rapa FPsc.</title>
        <authorList>
            <person name="Bowman J."/>
            <person name="Kohchi T."/>
            <person name="Yamato K."/>
            <person name="Jenkins J."/>
            <person name="Shu S."/>
            <person name="Ishizaki K."/>
            <person name="Yamaoka S."/>
            <person name="Nishihama R."/>
            <person name="Nakamura Y."/>
            <person name="Berger F."/>
            <person name="Adam C."/>
            <person name="Aki S."/>
            <person name="Althoff F."/>
            <person name="Araki T."/>
            <person name="Arteaga-Vazquez M."/>
            <person name="Balasubrmanian S."/>
            <person name="Bauer D."/>
            <person name="Boehm C."/>
            <person name="Briginshaw L."/>
            <person name="Caballero-Perez J."/>
            <person name="Catarino B."/>
            <person name="Chen F."/>
            <person name="Chiyoda S."/>
            <person name="Chovatia M."/>
            <person name="Davies K."/>
            <person name="Delmans M."/>
            <person name="Demura T."/>
            <person name="Dierschke T."/>
            <person name="Dolan L."/>
            <person name="Dorantes-Acosta A."/>
            <person name="Eklund D."/>
            <person name="Florent S."/>
            <person name="Flores-Sandoval E."/>
            <person name="Fujiyama A."/>
            <person name="Fukuzawa H."/>
            <person name="Galik B."/>
            <person name="Grimanelli D."/>
            <person name="Grimwood J."/>
            <person name="Grossniklaus U."/>
            <person name="Hamada T."/>
            <person name="Haseloff J."/>
            <person name="Hetherington A."/>
            <person name="Higo A."/>
            <person name="Hirakawa Y."/>
            <person name="Hundley H."/>
            <person name="Ikeda Y."/>
            <person name="Inoue K."/>
            <person name="Inoue S."/>
            <person name="Ishida S."/>
            <person name="Jia Q."/>
            <person name="Kakita M."/>
            <person name="Kanazawa T."/>
            <person name="Kawai Y."/>
            <person name="Kawashima T."/>
            <person name="Kennedy M."/>
            <person name="Kinose K."/>
            <person name="Kinoshita T."/>
            <person name="Kohara Y."/>
            <person name="Koide E."/>
            <person name="Komatsu K."/>
            <person name="Kopischke S."/>
            <person name="Kubo M."/>
            <person name="Kyozuka J."/>
            <person name="Lagercrantz U."/>
            <person name="Lin S."/>
            <person name="Lindquist E."/>
            <person name="Lipzen A."/>
            <person name="Lu C."/>
            <person name="Luna E."/>
            <person name="Martienssen R."/>
            <person name="Minamino N."/>
            <person name="Mizutani M."/>
            <person name="Mizutani M."/>
            <person name="Mochizuki N."/>
            <person name="Monte I."/>
            <person name="Mosher R."/>
            <person name="Nagasaki H."/>
            <person name="Nakagami H."/>
            <person name="Naramoto S."/>
            <person name="Nishitani K."/>
            <person name="Ohtani M."/>
            <person name="Okamoto T."/>
            <person name="Okumura M."/>
            <person name="Phillips J."/>
            <person name="Pollak B."/>
            <person name="Reinders A."/>
            <person name="Roevekamp M."/>
            <person name="Sano R."/>
            <person name="Sawa S."/>
            <person name="Schmid M."/>
            <person name="Shirakawa M."/>
            <person name="Solano R."/>
            <person name="Spunde A."/>
            <person name="Suetsugu N."/>
            <person name="Sugano S."/>
            <person name="Sugiyama A."/>
            <person name="Sun R."/>
            <person name="Suzuki Y."/>
            <person name="Takenaka M."/>
            <person name="Takezawa D."/>
            <person name="Tomogane H."/>
            <person name="Tsuzuki M."/>
            <person name="Ueda T."/>
            <person name="Umeda M."/>
            <person name="Ward J."/>
            <person name="Watanabe Y."/>
            <person name="Yazaki K."/>
            <person name="Yokoyama R."/>
            <person name="Yoshitake Y."/>
            <person name="Yotsui I."/>
            <person name="Zachgo S."/>
            <person name="Schmutz J."/>
        </authorList>
    </citation>
    <scope>NUCLEOTIDE SEQUENCE [LARGE SCALE GENOMIC DNA]</scope>
    <source>
        <strain evidence="3">cv. B-3</strain>
    </source>
</reference>
<dbReference type="Pfam" id="PF14223">
    <property type="entry name" value="Retrotran_gag_2"/>
    <property type="match status" value="1"/>
</dbReference>
<organism evidence="2 3">
    <name type="scientific">Brassica campestris</name>
    <name type="common">Field mustard</name>
    <dbReference type="NCBI Taxonomy" id="3711"/>
    <lineage>
        <taxon>Eukaryota</taxon>
        <taxon>Viridiplantae</taxon>
        <taxon>Streptophyta</taxon>
        <taxon>Embryophyta</taxon>
        <taxon>Tracheophyta</taxon>
        <taxon>Spermatophyta</taxon>
        <taxon>Magnoliopsida</taxon>
        <taxon>eudicotyledons</taxon>
        <taxon>Gunneridae</taxon>
        <taxon>Pentapetalae</taxon>
        <taxon>rosids</taxon>
        <taxon>malvids</taxon>
        <taxon>Brassicales</taxon>
        <taxon>Brassicaceae</taxon>
        <taxon>Brassiceae</taxon>
        <taxon>Brassica</taxon>
    </lineage>
</organism>